<organism evidence="3 4">
    <name type="scientific">Acaryochloris thomasi RCC1774</name>
    <dbReference type="NCBI Taxonomy" id="1764569"/>
    <lineage>
        <taxon>Bacteria</taxon>
        <taxon>Bacillati</taxon>
        <taxon>Cyanobacteriota</taxon>
        <taxon>Cyanophyceae</taxon>
        <taxon>Acaryochloridales</taxon>
        <taxon>Acaryochloridaceae</taxon>
        <taxon>Acaryochloris</taxon>
        <taxon>Acaryochloris thomasi</taxon>
    </lineage>
</organism>
<keyword evidence="4" id="KW-1185">Reference proteome</keyword>
<protein>
    <submittedName>
        <fullName evidence="3">Maltose O-acetyltransferase</fullName>
        <ecNumber evidence="3">2.3.1.79</ecNumber>
    </submittedName>
</protein>
<keyword evidence="2" id="KW-0677">Repeat</keyword>
<dbReference type="Pfam" id="PF00132">
    <property type="entry name" value="Hexapep"/>
    <property type="match status" value="1"/>
</dbReference>
<dbReference type="EMBL" id="PQWO01000014">
    <property type="protein sequence ID" value="PZD71817.1"/>
    <property type="molecule type" value="Genomic_DNA"/>
</dbReference>
<dbReference type="Proteomes" id="UP000248857">
    <property type="component" value="Unassembled WGS sequence"/>
</dbReference>
<dbReference type="RefSeq" id="WP_110987685.1">
    <property type="nucleotide sequence ID" value="NZ_CAWNWM010000014.1"/>
</dbReference>
<dbReference type="Gene3D" id="2.160.10.10">
    <property type="entry name" value="Hexapeptide repeat proteins"/>
    <property type="match status" value="1"/>
</dbReference>
<dbReference type="InterPro" id="IPR011004">
    <property type="entry name" value="Trimer_LpxA-like_sf"/>
</dbReference>
<dbReference type="CDD" id="cd04647">
    <property type="entry name" value="LbH_MAT_like"/>
    <property type="match status" value="1"/>
</dbReference>
<evidence type="ECO:0000313" key="4">
    <source>
        <dbReference type="Proteomes" id="UP000248857"/>
    </source>
</evidence>
<dbReference type="OrthoDB" id="9801697at2"/>
<dbReference type="InterPro" id="IPR051159">
    <property type="entry name" value="Hexapeptide_acetyltransf"/>
</dbReference>
<dbReference type="EC" id="2.3.1.79" evidence="3"/>
<gene>
    <name evidence="3" type="primary">maa_2</name>
    <name evidence="3" type="ORF">C1752_04454</name>
</gene>
<dbReference type="SUPFAM" id="SSF51161">
    <property type="entry name" value="Trimeric LpxA-like enzymes"/>
    <property type="match status" value="1"/>
</dbReference>
<evidence type="ECO:0000256" key="2">
    <source>
        <dbReference type="ARBA" id="ARBA00022737"/>
    </source>
</evidence>
<dbReference type="PANTHER" id="PTHR23416">
    <property type="entry name" value="SIALIC ACID SYNTHASE-RELATED"/>
    <property type="match status" value="1"/>
</dbReference>
<keyword evidence="3" id="KW-0012">Acyltransferase</keyword>
<dbReference type="PROSITE" id="PS00101">
    <property type="entry name" value="HEXAPEP_TRANSFERASES"/>
    <property type="match status" value="1"/>
</dbReference>
<dbReference type="AlphaFoldDB" id="A0A2W1JSZ9"/>
<dbReference type="InterPro" id="IPR018357">
    <property type="entry name" value="Hexapep_transf_CS"/>
</dbReference>
<name>A0A2W1JSZ9_9CYAN</name>
<proteinExistence type="predicted"/>
<sequence length="182" mass="20080">MLTEDYSNLKRLIYLFFEIKRWFYQFQYPNLTLEKGVLIKGSIKIEGSVKVNIETGTRISKQVKIFGGGEVVVGRNVSLNGCWIGCQCSVLISDDCLISDCYLLDSDYHNLEPHLRHSHAGPKVSAPIVLKPNVWVGANATVMKGVHIGENSVVGLGSVVRETVPANVVVIGNPQQILKSLK</sequence>
<evidence type="ECO:0000256" key="1">
    <source>
        <dbReference type="ARBA" id="ARBA00022679"/>
    </source>
</evidence>
<comment type="caution">
    <text evidence="3">The sequence shown here is derived from an EMBL/GenBank/DDBJ whole genome shotgun (WGS) entry which is preliminary data.</text>
</comment>
<keyword evidence="1 3" id="KW-0808">Transferase</keyword>
<dbReference type="GO" id="GO:0043886">
    <property type="term" value="F:structural constituent of carboxysome shell"/>
    <property type="evidence" value="ECO:0007669"/>
    <property type="project" value="UniProtKB-ARBA"/>
</dbReference>
<reference evidence="3 4" key="1">
    <citation type="journal article" date="2018" name="Sci. Rep.">
        <title>A novel species of the marine cyanobacterium Acaryochloris with a unique pigment content and lifestyle.</title>
        <authorList>
            <person name="Partensky F."/>
            <person name="Six C."/>
            <person name="Ratin M."/>
            <person name="Garczarek L."/>
            <person name="Vaulot D."/>
            <person name="Probert I."/>
            <person name="Calteau A."/>
            <person name="Gourvil P."/>
            <person name="Marie D."/>
            <person name="Grebert T."/>
            <person name="Bouchier C."/>
            <person name="Le Panse S."/>
            <person name="Gachenot M."/>
            <person name="Rodriguez F."/>
            <person name="Garrido J.L."/>
        </authorList>
    </citation>
    <scope>NUCLEOTIDE SEQUENCE [LARGE SCALE GENOMIC DNA]</scope>
    <source>
        <strain evidence="3 4">RCC1774</strain>
    </source>
</reference>
<evidence type="ECO:0000313" key="3">
    <source>
        <dbReference type="EMBL" id="PZD71817.1"/>
    </source>
</evidence>
<dbReference type="GO" id="GO:0008925">
    <property type="term" value="F:maltose O-acetyltransferase activity"/>
    <property type="evidence" value="ECO:0007669"/>
    <property type="project" value="UniProtKB-EC"/>
</dbReference>
<dbReference type="GO" id="GO:0031470">
    <property type="term" value="C:carboxysome"/>
    <property type="evidence" value="ECO:0007669"/>
    <property type="project" value="UniProtKB-ARBA"/>
</dbReference>
<accession>A0A2W1JSZ9</accession>
<dbReference type="InterPro" id="IPR001451">
    <property type="entry name" value="Hexapep"/>
</dbReference>